<keyword evidence="4" id="KW-0547">Nucleotide-binding</keyword>
<evidence type="ECO:0000313" key="8">
    <source>
        <dbReference type="EMBL" id="BAT71380.1"/>
    </source>
</evidence>
<sequence>MNQIALRNLDESIKLGLERLEEAIRILKLDLNRYTSVLVGGTNGKGTTALFLSKILQAHQKNTLVYTSPHLYSPTERILINGKPIEEEKLLHYYQKSIAVNDHYKLGLTPFELFTLTFFQIAENTPFNIAICEVGLGGRLDATNVLPNTGSIITSIGLDHQKFLGNSVAEIAREKAAIIKKYNKVVTGQLPLVAEEIIREQCQKTDSTLLRLGKEIDLMYSFDGNGFDFNIKLTNFHLENARIKSINSSFVKNAALAVAMASLIIPLDIEKTKTAIQEIPLKGRGEILTHNSNMVIIDTAHNAHALSFLLADLRKYTNAKPIIFLSLLKDKDWEKMIRLAKVYCKDLFLVSQPTERGLTKKEAPMENWVTAEETFSLMKRFKNEIVLFAGSFWMAKTARDKLLCQR</sequence>
<dbReference type="SUPFAM" id="SSF53244">
    <property type="entry name" value="MurD-like peptide ligases, peptide-binding domain"/>
    <property type="match status" value="1"/>
</dbReference>
<dbReference type="GO" id="GO:0005524">
    <property type="term" value="F:ATP binding"/>
    <property type="evidence" value="ECO:0007669"/>
    <property type="project" value="UniProtKB-KW"/>
</dbReference>
<dbReference type="GO" id="GO:0004326">
    <property type="term" value="F:tetrahydrofolylpolyglutamate synthase activity"/>
    <property type="evidence" value="ECO:0007669"/>
    <property type="project" value="UniProtKB-EC"/>
</dbReference>
<dbReference type="GO" id="GO:0046872">
    <property type="term" value="F:metal ion binding"/>
    <property type="evidence" value="ECO:0007669"/>
    <property type="project" value="UniProtKB-KW"/>
</dbReference>
<dbReference type="PROSITE" id="PS01011">
    <property type="entry name" value="FOLYLPOLYGLU_SYNT_1"/>
    <property type="match status" value="1"/>
</dbReference>
<keyword evidence="3" id="KW-0479">Metal-binding</keyword>
<name>A0A0S3QST1_THET7</name>
<dbReference type="Pfam" id="PF08245">
    <property type="entry name" value="Mur_ligase_M"/>
    <property type="match status" value="1"/>
</dbReference>
<evidence type="ECO:0000256" key="4">
    <source>
        <dbReference type="ARBA" id="ARBA00022741"/>
    </source>
</evidence>
<gene>
    <name evidence="8" type="primary">folC</name>
    <name evidence="8" type="ORF">TST_0574</name>
</gene>
<dbReference type="InterPro" id="IPR013221">
    <property type="entry name" value="Mur_ligase_cen"/>
</dbReference>
<keyword evidence="5" id="KW-0067">ATP-binding</keyword>
<dbReference type="Proteomes" id="UP000063234">
    <property type="component" value="Chromosome"/>
</dbReference>
<dbReference type="GO" id="GO:0005737">
    <property type="term" value="C:cytoplasm"/>
    <property type="evidence" value="ECO:0007669"/>
    <property type="project" value="TreeGrafter"/>
</dbReference>
<evidence type="ECO:0000256" key="3">
    <source>
        <dbReference type="ARBA" id="ARBA00022723"/>
    </source>
</evidence>
<dbReference type="EC" id="6.3.2.17" evidence="8"/>
<dbReference type="STRING" id="1298851.TST_0574"/>
<dbReference type="KEGG" id="ttk:TST_0574"/>
<dbReference type="InterPro" id="IPR001645">
    <property type="entry name" value="Folylpolyglutamate_synth"/>
</dbReference>
<dbReference type="InterPro" id="IPR018109">
    <property type="entry name" value="Folylpolyglutamate_synth_CS"/>
</dbReference>
<reference evidence="9" key="1">
    <citation type="journal article" date="2018" name="Science">
        <title>A primordial and reversible TCA cycle in a facultatively chemolithoautotrophic thermophile.</title>
        <authorList>
            <person name="Nunoura T."/>
            <person name="Chikaraishi Y."/>
            <person name="Izaki R."/>
            <person name="Suwa T."/>
            <person name="Sato T."/>
            <person name="Harada T."/>
            <person name="Mori K."/>
            <person name="Kato Y."/>
            <person name="Miyazaki M."/>
            <person name="Shimamura S."/>
            <person name="Yanagawa K."/>
            <person name="Shuto A."/>
            <person name="Ohkouchi N."/>
            <person name="Fujita N."/>
            <person name="Takaki Y."/>
            <person name="Atomi H."/>
            <person name="Takai K."/>
        </authorList>
    </citation>
    <scope>NUCLEOTIDE SEQUENCE [LARGE SCALE GENOMIC DNA]</scope>
    <source>
        <strain evidence="9">DSM 17441 / JCM 13301 / NBRC 103674 / ABI70S6</strain>
    </source>
</reference>
<keyword evidence="2 8" id="KW-0436">Ligase</keyword>
<evidence type="ECO:0000259" key="7">
    <source>
        <dbReference type="Pfam" id="PF08245"/>
    </source>
</evidence>
<dbReference type="InterPro" id="IPR036565">
    <property type="entry name" value="Mur-like_cat_sf"/>
</dbReference>
<dbReference type="RefSeq" id="WP_068549306.1">
    <property type="nucleotide sequence ID" value="NZ_AP013035.1"/>
</dbReference>
<evidence type="ECO:0000256" key="5">
    <source>
        <dbReference type="ARBA" id="ARBA00022840"/>
    </source>
</evidence>
<evidence type="ECO:0000256" key="2">
    <source>
        <dbReference type="ARBA" id="ARBA00022598"/>
    </source>
</evidence>
<dbReference type="AlphaFoldDB" id="A0A0S3QST1"/>
<dbReference type="GO" id="GO:0008841">
    <property type="term" value="F:dihydrofolate synthase activity"/>
    <property type="evidence" value="ECO:0007669"/>
    <property type="project" value="UniProtKB-EC"/>
</dbReference>
<feature type="domain" description="Mur ligase central" evidence="7">
    <location>
        <begin position="39"/>
        <end position="261"/>
    </location>
</feature>
<proteinExistence type="inferred from homology"/>
<dbReference type="PANTHER" id="PTHR11136">
    <property type="entry name" value="FOLYLPOLYGLUTAMATE SYNTHASE-RELATED"/>
    <property type="match status" value="1"/>
</dbReference>
<dbReference type="EMBL" id="AP013035">
    <property type="protein sequence ID" value="BAT71380.1"/>
    <property type="molecule type" value="Genomic_DNA"/>
</dbReference>
<organism evidence="8 9">
    <name type="scientific">Thermosulfidibacter takaii (strain DSM 17441 / JCM 13301 / NBRC 103674 / ABI70S6)</name>
    <dbReference type="NCBI Taxonomy" id="1298851"/>
    <lineage>
        <taxon>Bacteria</taxon>
        <taxon>Pseudomonadati</taxon>
        <taxon>Thermosulfidibacterota</taxon>
        <taxon>Thermosulfidibacteria</taxon>
        <taxon>Thermosulfidibacterales</taxon>
        <taxon>Thermosulfidibacteraceae</taxon>
    </lineage>
</organism>
<dbReference type="PANTHER" id="PTHR11136:SF0">
    <property type="entry name" value="DIHYDROFOLATE SYNTHETASE-RELATED"/>
    <property type="match status" value="1"/>
</dbReference>
<evidence type="ECO:0000256" key="1">
    <source>
        <dbReference type="ARBA" id="ARBA00008276"/>
    </source>
</evidence>
<dbReference type="InterPro" id="IPR036615">
    <property type="entry name" value="Mur_ligase_C_dom_sf"/>
</dbReference>
<protein>
    <submittedName>
        <fullName evidence="8">Dihydrofolate synthase/folylpolyglutamate synthase</fullName>
        <ecNumber evidence="8">6.3.2.12</ecNumber>
        <ecNumber evidence="8">6.3.2.17</ecNumber>
    </submittedName>
</protein>
<keyword evidence="9" id="KW-1185">Reference proteome</keyword>
<evidence type="ECO:0000256" key="6">
    <source>
        <dbReference type="ARBA" id="ARBA00022842"/>
    </source>
</evidence>
<dbReference type="SUPFAM" id="SSF53623">
    <property type="entry name" value="MurD-like peptide ligases, catalytic domain"/>
    <property type="match status" value="1"/>
</dbReference>
<dbReference type="PATRIC" id="fig|1298851.3.peg.597"/>
<accession>A0A0S3QST1</accession>
<dbReference type="Gene3D" id="3.90.190.20">
    <property type="entry name" value="Mur ligase, C-terminal domain"/>
    <property type="match status" value="1"/>
</dbReference>
<evidence type="ECO:0000313" key="9">
    <source>
        <dbReference type="Proteomes" id="UP000063234"/>
    </source>
</evidence>
<dbReference type="OrthoDB" id="9809356at2"/>
<dbReference type="Gene3D" id="3.40.1190.10">
    <property type="entry name" value="Mur-like, catalytic domain"/>
    <property type="match status" value="1"/>
</dbReference>
<keyword evidence="6" id="KW-0460">Magnesium</keyword>
<dbReference type="NCBIfam" id="TIGR01499">
    <property type="entry name" value="folC"/>
    <property type="match status" value="1"/>
</dbReference>
<dbReference type="EC" id="6.3.2.12" evidence="8"/>
<comment type="similarity">
    <text evidence="1">Belongs to the folylpolyglutamate synthase family.</text>
</comment>
<dbReference type="PIRSF" id="PIRSF001563">
    <property type="entry name" value="Folylpolyglu_synth"/>
    <property type="match status" value="1"/>
</dbReference>